<evidence type="ECO:0000256" key="4">
    <source>
        <dbReference type="ARBA" id="ARBA00022670"/>
    </source>
</evidence>
<keyword evidence="3 9" id="KW-0031">Aminopeptidase</keyword>
<dbReference type="InterPro" id="IPR001948">
    <property type="entry name" value="Peptidase_M18"/>
</dbReference>
<evidence type="ECO:0000313" key="12">
    <source>
        <dbReference type="Proteomes" id="UP000070394"/>
    </source>
</evidence>
<comment type="similarity">
    <text evidence="2 9">Belongs to the peptidase M18 family.</text>
</comment>
<evidence type="ECO:0000256" key="2">
    <source>
        <dbReference type="ARBA" id="ARBA00008290"/>
    </source>
</evidence>
<reference evidence="12" key="1">
    <citation type="submission" date="2016-01" db="EMBL/GenBank/DDBJ databases">
        <authorList>
            <person name="Mitreva M."/>
            <person name="Pepin K.H."/>
            <person name="Mihindukulasuriya K.A."/>
            <person name="Fulton R."/>
            <person name="Fronick C."/>
            <person name="O'Laughlin M."/>
            <person name="Miner T."/>
            <person name="Herter B."/>
            <person name="Rosa B.A."/>
            <person name="Cordes M."/>
            <person name="Tomlinson C."/>
            <person name="Wollam A."/>
            <person name="Palsikar V.B."/>
            <person name="Mardis E.R."/>
            <person name="Wilson R.K."/>
        </authorList>
    </citation>
    <scope>NUCLEOTIDE SEQUENCE [LARGE SCALE GENOMIC DNA]</scope>
    <source>
        <strain evidence="12">DNF00896</strain>
    </source>
</reference>
<dbReference type="GO" id="GO:0008237">
    <property type="term" value="F:metallopeptidase activity"/>
    <property type="evidence" value="ECO:0007669"/>
    <property type="project" value="UniProtKB-KW"/>
</dbReference>
<evidence type="ECO:0000256" key="6">
    <source>
        <dbReference type="ARBA" id="ARBA00022801"/>
    </source>
</evidence>
<name>A0A133ZNE6_9FIRM</name>
<dbReference type="Gene3D" id="2.30.250.10">
    <property type="entry name" value="Aminopeptidase i, Domain 2"/>
    <property type="match status" value="1"/>
</dbReference>
<evidence type="ECO:0000313" key="11">
    <source>
        <dbReference type="EMBL" id="KXB56952.1"/>
    </source>
</evidence>
<dbReference type="PANTHER" id="PTHR28570:SF3">
    <property type="entry name" value="ASPARTYL AMINOPEPTIDASE"/>
    <property type="match status" value="1"/>
</dbReference>
<dbReference type="Gene3D" id="3.40.630.10">
    <property type="entry name" value="Zn peptidases"/>
    <property type="match status" value="1"/>
</dbReference>
<dbReference type="SUPFAM" id="SSF101821">
    <property type="entry name" value="Aminopeptidase/glucanase lid domain"/>
    <property type="match status" value="1"/>
</dbReference>
<keyword evidence="8 9" id="KW-0482">Metalloprotease</keyword>
<evidence type="ECO:0000256" key="5">
    <source>
        <dbReference type="ARBA" id="ARBA00022723"/>
    </source>
</evidence>
<keyword evidence="4 9" id="KW-0645">Protease</keyword>
<dbReference type="Proteomes" id="UP000070394">
    <property type="component" value="Unassembled WGS sequence"/>
</dbReference>
<dbReference type="SUPFAM" id="SSF53187">
    <property type="entry name" value="Zn-dependent exopeptidases"/>
    <property type="match status" value="1"/>
</dbReference>
<dbReference type="AlphaFoldDB" id="A0A133ZNE6"/>
<organism evidence="11 12">
    <name type="scientific">Lachnoanaerobaculum saburreum</name>
    <dbReference type="NCBI Taxonomy" id="467210"/>
    <lineage>
        <taxon>Bacteria</taxon>
        <taxon>Bacillati</taxon>
        <taxon>Bacillota</taxon>
        <taxon>Clostridia</taxon>
        <taxon>Lachnospirales</taxon>
        <taxon>Lachnospiraceae</taxon>
        <taxon>Lachnoanaerobaculum</taxon>
    </lineage>
</organism>
<comment type="caution">
    <text evidence="11">The sequence shown here is derived from an EMBL/GenBank/DDBJ whole genome shotgun (WGS) entry which is preliminary data.</text>
</comment>
<evidence type="ECO:0000256" key="9">
    <source>
        <dbReference type="RuleBase" id="RU004386"/>
    </source>
</evidence>
<dbReference type="GO" id="GO:0006508">
    <property type="term" value="P:proteolysis"/>
    <property type="evidence" value="ECO:0007669"/>
    <property type="project" value="UniProtKB-KW"/>
</dbReference>
<proteinExistence type="inferred from homology"/>
<dbReference type="CDD" id="cd05658">
    <property type="entry name" value="M18_DAP"/>
    <property type="match status" value="1"/>
</dbReference>
<accession>A0A133ZNE6</accession>
<sequence>MEILRDLMNFLDSSVTMFHAINECEKVLQNCGYIYLPENEKWNIRAGKYYTKRNSSSLIAFDIANGDYHFQISAAHSDSPTFKLKDRPIIESNGYLKLNVEAYGGMIDATWLDKPLTLAGRVMVDTGCGIETRLLYIDKDLLIIPNVPIHFNREINKGFAFNNQVDMLPVFSAGNLSEADFDKMLAKELGVKPEAILAKDLYLVNRQKATVIGYDNELISSGRLDDLECVYTSLLGFIEAMNNDHINVFAVFDNEEVGSVTKQGAMSTFLVSTLNRINKALGKSDEDYYRAIAKSMLISCDNAHAIHPNHPELFDVKNRPVLNKGIAIKESANQKYTTDAFSRAVLKKILDKNNIPYQTFANRSDIIGGSTLGNLSNTAVSMNAVDIGLPQLAMHSAYETAGAKDVEYAIEALRAFFETNIDIKDDKVSLEV</sequence>
<evidence type="ECO:0000256" key="10">
    <source>
        <dbReference type="RuleBase" id="RU004387"/>
    </source>
</evidence>
<keyword evidence="12" id="KW-1185">Reference proteome</keyword>
<comment type="cofactor">
    <cofactor evidence="1 10">
        <name>Zn(2+)</name>
        <dbReference type="ChEBI" id="CHEBI:29105"/>
    </cofactor>
</comment>
<dbReference type="GO" id="GO:0004177">
    <property type="term" value="F:aminopeptidase activity"/>
    <property type="evidence" value="ECO:0007669"/>
    <property type="project" value="UniProtKB-KW"/>
</dbReference>
<evidence type="ECO:0000256" key="8">
    <source>
        <dbReference type="ARBA" id="ARBA00023049"/>
    </source>
</evidence>
<evidence type="ECO:0000256" key="1">
    <source>
        <dbReference type="ARBA" id="ARBA00001947"/>
    </source>
</evidence>
<dbReference type="STRING" id="467210.HMPREF1866_01627"/>
<dbReference type="EC" id="3.4.11.-" evidence="10"/>
<gene>
    <name evidence="11" type="ORF">HMPREF1866_01627</name>
</gene>
<dbReference type="Pfam" id="PF02127">
    <property type="entry name" value="Peptidase_M18"/>
    <property type="match status" value="1"/>
</dbReference>
<dbReference type="GO" id="GO:0005737">
    <property type="term" value="C:cytoplasm"/>
    <property type="evidence" value="ECO:0007669"/>
    <property type="project" value="UniProtKB-ARBA"/>
</dbReference>
<keyword evidence="5 9" id="KW-0479">Metal-binding</keyword>
<dbReference type="OrthoDB" id="9764268at2"/>
<dbReference type="RefSeq" id="WP_060931348.1">
    <property type="nucleotide sequence ID" value="NZ_KQ959831.1"/>
</dbReference>
<dbReference type="NCBIfam" id="NF002759">
    <property type="entry name" value="PRK02813.1"/>
    <property type="match status" value="1"/>
</dbReference>
<dbReference type="PATRIC" id="fig|467210.3.peg.1613"/>
<dbReference type="PANTHER" id="PTHR28570">
    <property type="entry name" value="ASPARTYL AMINOPEPTIDASE"/>
    <property type="match status" value="1"/>
</dbReference>
<keyword evidence="7 9" id="KW-0862">Zinc</keyword>
<evidence type="ECO:0000256" key="7">
    <source>
        <dbReference type="ARBA" id="ARBA00022833"/>
    </source>
</evidence>
<protein>
    <recommendedName>
        <fullName evidence="10">M18 family aminopeptidase</fullName>
        <ecNumber evidence="10">3.4.11.-</ecNumber>
    </recommendedName>
</protein>
<dbReference type="EMBL" id="LSDA01000096">
    <property type="protein sequence ID" value="KXB56952.1"/>
    <property type="molecule type" value="Genomic_DNA"/>
</dbReference>
<dbReference type="GO" id="GO:0008270">
    <property type="term" value="F:zinc ion binding"/>
    <property type="evidence" value="ECO:0007669"/>
    <property type="project" value="InterPro"/>
</dbReference>
<keyword evidence="6 9" id="KW-0378">Hydrolase</keyword>
<dbReference type="PRINTS" id="PR00932">
    <property type="entry name" value="AMINO1PTASE"/>
</dbReference>
<evidence type="ECO:0000256" key="3">
    <source>
        <dbReference type="ARBA" id="ARBA00022438"/>
    </source>
</evidence>
<dbReference type="InterPro" id="IPR023358">
    <property type="entry name" value="Peptidase_M18_dom2"/>
</dbReference>